<reference evidence="1" key="1">
    <citation type="journal article" date="2014" name="Front. Microbiol.">
        <title>High frequency of phylogenetically diverse reductive dehalogenase-homologous genes in deep subseafloor sedimentary metagenomes.</title>
        <authorList>
            <person name="Kawai M."/>
            <person name="Futagami T."/>
            <person name="Toyoda A."/>
            <person name="Takaki Y."/>
            <person name="Nishi S."/>
            <person name="Hori S."/>
            <person name="Arai W."/>
            <person name="Tsubouchi T."/>
            <person name="Morono Y."/>
            <person name="Uchiyama I."/>
            <person name="Ito T."/>
            <person name="Fujiyama A."/>
            <person name="Inagaki F."/>
            <person name="Takami H."/>
        </authorList>
    </citation>
    <scope>NUCLEOTIDE SEQUENCE</scope>
    <source>
        <strain evidence="1">Expedition CK06-06</strain>
    </source>
</reference>
<proteinExistence type="predicted"/>
<dbReference type="AlphaFoldDB" id="X1QLS9"/>
<sequence>MDILLAPSKRRADQSLYFWDALQSGCVPSSSLAKSGTS</sequence>
<accession>X1QLS9</accession>
<comment type="caution">
    <text evidence="1">The sequence shown here is derived from an EMBL/GenBank/DDBJ whole genome shotgun (WGS) entry which is preliminary data.</text>
</comment>
<organism evidence="1">
    <name type="scientific">marine sediment metagenome</name>
    <dbReference type="NCBI Taxonomy" id="412755"/>
    <lineage>
        <taxon>unclassified sequences</taxon>
        <taxon>metagenomes</taxon>
        <taxon>ecological metagenomes</taxon>
    </lineage>
</organism>
<name>X1QLS9_9ZZZZ</name>
<evidence type="ECO:0000313" key="1">
    <source>
        <dbReference type="EMBL" id="GAI69203.1"/>
    </source>
</evidence>
<feature type="non-terminal residue" evidence="1">
    <location>
        <position position="38"/>
    </location>
</feature>
<dbReference type="EMBL" id="BARW01005021">
    <property type="protein sequence ID" value="GAI69203.1"/>
    <property type="molecule type" value="Genomic_DNA"/>
</dbReference>
<gene>
    <name evidence="1" type="ORF">S12H4_11274</name>
</gene>
<protein>
    <submittedName>
        <fullName evidence="1">Uncharacterized protein</fullName>
    </submittedName>
</protein>